<gene>
    <name evidence="3" type="ORF">HBH26_09795</name>
</gene>
<comment type="caution">
    <text evidence="3">The sequence shown here is derived from an EMBL/GenBank/DDBJ whole genome shotgun (WGS) entry which is preliminary data.</text>
</comment>
<evidence type="ECO:0000259" key="2">
    <source>
        <dbReference type="SMART" id="SM00198"/>
    </source>
</evidence>
<keyword evidence="1" id="KW-0732">Signal</keyword>
<sequence>MPPVCRLLLPLLAAPLLTGASAGIEERLLARHNQERATRHLPPMRWNPALAASARGWADHLAQRGAFYHAPEKPRDPEGENLWAGTRDRFSPEAMVDAWAREKRFYKPGVFPDNSTTGRVADVGHYTQLMWRATRQVGCATARGAREEVLVCRYSEAGNYRGEVAF</sequence>
<dbReference type="PRINTS" id="PR00837">
    <property type="entry name" value="V5TPXLIKE"/>
</dbReference>
<evidence type="ECO:0000313" key="3">
    <source>
        <dbReference type="EMBL" id="NJR78878.1"/>
    </source>
</evidence>
<dbReference type="PROSITE" id="PS01009">
    <property type="entry name" value="CRISP_1"/>
    <property type="match status" value="1"/>
</dbReference>
<dbReference type="SUPFAM" id="SSF55797">
    <property type="entry name" value="PR-1-like"/>
    <property type="match status" value="1"/>
</dbReference>
<dbReference type="Proteomes" id="UP000732399">
    <property type="component" value="Unassembled WGS sequence"/>
</dbReference>
<feature type="signal peptide" evidence="1">
    <location>
        <begin position="1"/>
        <end position="22"/>
    </location>
</feature>
<name>A0ABX1CPJ8_9SPHN</name>
<evidence type="ECO:0000256" key="1">
    <source>
        <dbReference type="SAM" id="SignalP"/>
    </source>
</evidence>
<evidence type="ECO:0000313" key="4">
    <source>
        <dbReference type="Proteomes" id="UP000732399"/>
    </source>
</evidence>
<keyword evidence="4" id="KW-1185">Reference proteome</keyword>
<dbReference type="InterPro" id="IPR001283">
    <property type="entry name" value="CRISP-related"/>
</dbReference>
<dbReference type="Gene3D" id="3.40.33.10">
    <property type="entry name" value="CAP"/>
    <property type="match status" value="1"/>
</dbReference>
<dbReference type="Pfam" id="PF00188">
    <property type="entry name" value="CAP"/>
    <property type="match status" value="1"/>
</dbReference>
<dbReference type="RefSeq" id="WP_168134414.1">
    <property type="nucleotide sequence ID" value="NZ_JAAVJH010000005.1"/>
</dbReference>
<accession>A0ABX1CPJ8</accession>
<dbReference type="InterPro" id="IPR035940">
    <property type="entry name" value="CAP_sf"/>
</dbReference>
<dbReference type="InterPro" id="IPR018244">
    <property type="entry name" value="Allrgn_V5/Tpx1_CS"/>
</dbReference>
<dbReference type="InterPro" id="IPR014044">
    <property type="entry name" value="CAP_dom"/>
</dbReference>
<reference evidence="3 4" key="1">
    <citation type="submission" date="2020-03" db="EMBL/GenBank/DDBJ databases">
        <authorList>
            <person name="Wang L."/>
            <person name="He N."/>
            <person name="Li Y."/>
            <person name="Fang Y."/>
            <person name="Zhang F."/>
        </authorList>
    </citation>
    <scope>NUCLEOTIDE SEQUENCE [LARGE SCALE GENOMIC DNA]</scope>
    <source>
        <strain evidence="3 4">36D10-4-7</strain>
    </source>
</reference>
<dbReference type="EMBL" id="JAAVJH010000005">
    <property type="protein sequence ID" value="NJR78878.1"/>
    <property type="molecule type" value="Genomic_DNA"/>
</dbReference>
<dbReference type="PANTHER" id="PTHR10334">
    <property type="entry name" value="CYSTEINE-RICH SECRETORY PROTEIN-RELATED"/>
    <property type="match status" value="1"/>
</dbReference>
<proteinExistence type="predicted"/>
<protein>
    <submittedName>
        <fullName evidence="3">SCP-like extracellular</fullName>
    </submittedName>
</protein>
<dbReference type="SMART" id="SM00198">
    <property type="entry name" value="SCP"/>
    <property type="match status" value="1"/>
</dbReference>
<feature type="chain" id="PRO_5045657393" evidence="1">
    <location>
        <begin position="23"/>
        <end position="166"/>
    </location>
</feature>
<organism evidence="3 4">
    <name type="scientific">Sphingomonas corticis</name>
    <dbReference type="NCBI Taxonomy" id="2722791"/>
    <lineage>
        <taxon>Bacteria</taxon>
        <taxon>Pseudomonadati</taxon>
        <taxon>Pseudomonadota</taxon>
        <taxon>Alphaproteobacteria</taxon>
        <taxon>Sphingomonadales</taxon>
        <taxon>Sphingomonadaceae</taxon>
        <taxon>Sphingomonas</taxon>
    </lineage>
</organism>
<feature type="domain" description="SCP" evidence="2">
    <location>
        <begin position="22"/>
        <end position="162"/>
    </location>
</feature>